<accession>A0ABR8GMZ8</accession>
<dbReference type="Pfam" id="PF05016">
    <property type="entry name" value="ParE_toxin"/>
    <property type="match status" value="1"/>
</dbReference>
<evidence type="ECO:0000313" key="2">
    <source>
        <dbReference type="EMBL" id="MBD2604782.1"/>
    </source>
</evidence>
<comment type="caution">
    <text evidence="2">The sequence shown here is derived from an EMBL/GenBank/DDBJ whole genome shotgun (WGS) entry which is preliminary data.</text>
</comment>
<dbReference type="InterPro" id="IPR007712">
    <property type="entry name" value="RelE/ParE_toxin"/>
</dbReference>
<sequence length="88" mass="10247">MSYTVVISKSVQKQIDNLPNDVIDRVLEKIQNLALEPRPDGVVKLKGSDNEYRIRAGDYRVRYEVDDESQLVQILQCKHRKDVYKKKG</sequence>
<dbReference type="EMBL" id="JACJTA010000015">
    <property type="protein sequence ID" value="MBD2604782.1"/>
    <property type="molecule type" value="Genomic_DNA"/>
</dbReference>
<proteinExistence type="predicted"/>
<protein>
    <submittedName>
        <fullName evidence="2">Type II toxin-antitoxin system RelE/ParE family toxin</fullName>
    </submittedName>
</protein>
<dbReference type="Proteomes" id="UP000660380">
    <property type="component" value="Unassembled WGS sequence"/>
</dbReference>
<keyword evidence="3" id="KW-1185">Reference proteome</keyword>
<dbReference type="SUPFAM" id="SSF143011">
    <property type="entry name" value="RelE-like"/>
    <property type="match status" value="1"/>
</dbReference>
<dbReference type="PANTHER" id="PTHR38813">
    <property type="match status" value="1"/>
</dbReference>
<reference evidence="2 3" key="1">
    <citation type="journal article" date="2020" name="ISME J.">
        <title>Comparative genomics reveals insights into cyanobacterial evolution and habitat adaptation.</title>
        <authorList>
            <person name="Chen M.Y."/>
            <person name="Teng W.K."/>
            <person name="Zhao L."/>
            <person name="Hu C.X."/>
            <person name="Zhou Y.K."/>
            <person name="Han B.P."/>
            <person name="Song L.R."/>
            <person name="Shu W.S."/>
        </authorList>
    </citation>
    <scope>NUCLEOTIDE SEQUENCE [LARGE SCALE GENOMIC DNA]</scope>
    <source>
        <strain evidence="2 3">FACHB-248</strain>
    </source>
</reference>
<dbReference type="Gene3D" id="3.30.2310.20">
    <property type="entry name" value="RelE-like"/>
    <property type="match status" value="1"/>
</dbReference>
<evidence type="ECO:0000256" key="1">
    <source>
        <dbReference type="ARBA" id="ARBA00022649"/>
    </source>
</evidence>
<organism evidence="2 3">
    <name type="scientific">Scytonema hofmannii FACHB-248</name>
    <dbReference type="NCBI Taxonomy" id="1842502"/>
    <lineage>
        <taxon>Bacteria</taxon>
        <taxon>Bacillati</taxon>
        <taxon>Cyanobacteriota</taxon>
        <taxon>Cyanophyceae</taxon>
        <taxon>Nostocales</taxon>
        <taxon>Scytonemataceae</taxon>
        <taxon>Scytonema</taxon>
    </lineage>
</organism>
<name>A0ABR8GMZ8_9CYAN</name>
<evidence type="ECO:0000313" key="3">
    <source>
        <dbReference type="Proteomes" id="UP000660380"/>
    </source>
</evidence>
<dbReference type="RefSeq" id="WP_029630895.1">
    <property type="nucleotide sequence ID" value="NZ_JACJTA010000015.1"/>
</dbReference>
<dbReference type="InterPro" id="IPR035093">
    <property type="entry name" value="RelE/ParE_toxin_dom_sf"/>
</dbReference>
<dbReference type="InterPro" id="IPR052747">
    <property type="entry name" value="TA_system_RelE_toxin"/>
</dbReference>
<dbReference type="PANTHER" id="PTHR38813:SF1">
    <property type="entry name" value="TOXIN RELE1-RELATED"/>
    <property type="match status" value="1"/>
</dbReference>
<gene>
    <name evidence="2" type="ORF">H6G81_09650</name>
</gene>
<keyword evidence="1" id="KW-1277">Toxin-antitoxin system</keyword>